<gene>
    <name evidence="2" type="ORF">LSALG_LOCUS14936</name>
</gene>
<evidence type="ECO:0000313" key="3">
    <source>
        <dbReference type="Proteomes" id="UP001177003"/>
    </source>
</evidence>
<reference evidence="2" key="1">
    <citation type="submission" date="2023-04" db="EMBL/GenBank/DDBJ databases">
        <authorList>
            <person name="Vijverberg K."/>
            <person name="Xiong W."/>
            <person name="Schranz E."/>
        </authorList>
    </citation>
    <scope>NUCLEOTIDE SEQUENCE</scope>
</reference>
<dbReference type="Proteomes" id="UP001177003">
    <property type="component" value="Chromosome 3"/>
</dbReference>
<keyword evidence="3" id="KW-1185">Reference proteome</keyword>
<organism evidence="2 3">
    <name type="scientific">Lactuca saligna</name>
    <name type="common">Willowleaf lettuce</name>
    <dbReference type="NCBI Taxonomy" id="75948"/>
    <lineage>
        <taxon>Eukaryota</taxon>
        <taxon>Viridiplantae</taxon>
        <taxon>Streptophyta</taxon>
        <taxon>Embryophyta</taxon>
        <taxon>Tracheophyta</taxon>
        <taxon>Spermatophyta</taxon>
        <taxon>Magnoliopsida</taxon>
        <taxon>eudicotyledons</taxon>
        <taxon>Gunneridae</taxon>
        <taxon>Pentapetalae</taxon>
        <taxon>asterids</taxon>
        <taxon>campanulids</taxon>
        <taxon>Asterales</taxon>
        <taxon>Asteraceae</taxon>
        <taxon>Cichorioideae</taxon>
        <taxon>Cichorieae</taxon>
        <taxon>Lactucinae</taxon>
        <taxon>Lactuca</taxon>
    </lineage>
</organism>
<feature type="region of interest" description="Disordered" evidence="1">
    <location>
        <begin position="77"/>
        <end position="120"/>
    </location>
</feature>
<dbReference type="AlphaFoldDB" id="A0AA35YJ41"/>
<proteinExistence type="predicted"/>
<name>A0AA35YJ41_LACSI</name>
<dbReference type="EMBL" id="OX465079">
    <property type="protein sequence ID" value="CAI9274890.1"/>
    <property type="molecule type" value="Genomic_DNA"/>
</dbReference>
<protein>
    <submittedName>
        <fullName evidence="2">Uncharacterized protein</fullName>
    </submittedName>
</protein>
<evidence type="ECO:0000256" key="1">
    <source>
        <dbReference type="SAM" id="MobiDB-lite"/>
    </source>
</evidence>
<accession>A0AA35YJ41</accession>
<sequence>MKGLNNDACDNLMKRNPKTWCRAYFVTDKACEAIENGIYDSFNSAIVGAKEYKFKENCCWTKGTSKDEKMAQNMRTKITKFDERSPKGPSAATSGGRRGRGPMGVRGGRQSSAGTSGARGGRSLIDEMIYSPIENEVINMFDNLEEELHTVEMVKG</sequence>
<evidence type="ECO:0000313" key="2">
    <source>
        <dbReference type="EMBL" id="CAI9274890.1"/>
    </source>
</evidence>